<dbReference type="EMBL" id="AP021857">
    <property type="protein sequence ID" value="BBO20637.1"/>
    <property type="molecule type" value="Genomic_DNA"/>
</dbReference>
<dbReference type="GO" id="GO:0045892">
    <property type="term" value="P:negative regulation of DNA-templated transcription"/>
    <property type="evidence" value="ECO:0007669"/>
    <property type="project" value="TreeGrafter"/>
</dbReference>
<dbReference type="GO" id="GO:0003677">
    <property type="term" value="F:DNA binding"/>
    <property type="evidence" value="ECO:0007669"/>
    <property type="project" value="UniProtKB-KW"/>
</dbReference>
<gene>
    <name evidence="6" type="ORF">DSYM_13360</name>
</gene>
<keyword evidence="3" id="KW-0804">Transcription</keyword>
<evidence type="ECO:0000313" key="6">
    <source>
        <dbReference type="EMBL" id="BBO20637.1"/>
    </source>
</evidence>
<evidence type="ECO:0000256" key="1">
    <source>
        <dbReference type="ARBA" id="ARBA00023015"/>
    </source>
</evidence>
<evidence type="ECO:0000256" key="2">
    <source>
        <dbReference type="ARBA" id="ARBA00023125"/>
    </source>
</evidence>
<dbReference type="Pfam" id="PF09339">
    <property type="entry name" value="HTH_IclR"/>
    <property type="match status" value="1"/>
</dbReference>
<evidence type="ECO:0000259" key="5">
    <source>
        <dbReference type="PROSITE" id="PS51078"/>
    </source>
</evidence>
<dbReference type="InterPro" id="IPR029016">
    <property type="entry name" value="GAF-like_dom_sf"/>
</dbReference>
<dbReference type="Proteomes" id="UP000662914">
    <property type="component" value="Chromosome"/>
</dbReference>
<dbReference type="InterPro" id="IPR005471">
    <property type="entry name" value="Tscrpt_reg_IclR_N"/>
</dbReference>
<organism evidence="6 7">
    <name type="scientific">Candidatus Desulfobacillus denitrificans</name>
    <dbReference type="NCBI Taxonomy" id="2608985"/>
    <lineage>
        <taxon>Bacteria</taxon>
        <taxon>Pseudomonadati</taxon>
        <taxon>Pseudomonadota</taxon>
        <taxon>Betaproteobacteria</taxon>
        <taxon>Candidatus Desulfobacillus</taxon>
    </lineage>
</organism>
<proteinExistence type="predicted"/>
<dbReference type="InterPro" id="IPR036388">
    <property type="entry name" value="WH-like_DNA-bd_sf"/>
</dbReference>
<dbReference type="Gene3D" id="1.10.10.10">
    <property type="entry name" value="Winged helix-like DNA-binding domain superfamily/Winged helix DNA-binding domain"/>
    <property type="match status" value="1"/>
</dbReference>
<keyword evidence="2 6" id="KW-0238">DNA-binding</keyword>
<reference evidence="6" key="1">
    <citation type="journal article" name="DNA Res.">
        <title>The physiological potential of anammox bacteria as revealed by their core genome structure.</title>
        <authorList>
            <person name="Okubo T."/>
            <person name="Toyoda A."/>
            <person name="Fukuhara K."/>
            <person name="Uchiyama I."/>
            <person name="Harigaya Y."/>
            <person name="Kuroiwa M."/>
            <person name="Suzuki T."/>
            <person name="Murakami Y."/>
            <person name="Suwa Y."/>
            <person name="Takami H."/>
        </authorList>
    </citation>
    <scope>NUCLEOTIDE SEQUENCE</scope>
    <source>
        <strain evidence="6">317325-3</strain>
    </source>
</reference>
<dbReference type="SUPFAM" id="SSF46785">
    <property type="entry name" value="Winged helix' DNA-binding domain"/>
    <property type="match status" value="1"/>
</dbReference>
<evidence type="ECO:0000259" key="4">
    <source>
        <dbReference type="PROSITE" id="PS51077"/>
    </source>
</evidence>
<dbReference type="PROSITE" id="PS51078">
    <property type="entry name" value="ICLR_ED"/>
    <property type="match status" value="1"/>
</dbReference>
<accession>A0A809RW77</accession>
<dbReference type="InterPro" id="IPR014757">
    <property type="entry name" value="Tscrpt_reg_IclR_C"/>
</dbReference>
<dbReference type="PANTHER" id="PTHR30136">
    <property type="entry name" value="HELIX-TURN-HELIX TRANSCRIPTIONAL REGULATOR, ICLR FAMILY"/>
    <property type="match status" value="1"/>
</dbReference>
<evidence type="ECO:0000256" key="3">
    <source>
        <dbReference type="ARBA" id="ARBA00023163"/>
    </source>
</evidence>
<dbReference type="KEGG" id="ddz:DSYM_13360"/>
<dbReference type="PANTHER" id="PTHR30136:SF33">
    <property type="entry name" value="TRANSCRIPTIONAL REGULATORY PROTEIN"/>
    <property type="match status" value="1"/>
</dbReference>
<dbReference type="GO" id="GO:0003700">
    <property type="term" value="F:DNA-binding transcription factor activity"/>
    <property type="evidence" value="ECO:0007669"/>
    <property type="project" value="TreeGrafter"/>
</dbReference>
<dbReference type="SMART" id="SM00346">
    <property type="entry name" value="HTH_ICLR"/>
    <property type="match status" value="1"/>
</dbReference>
<dbReference type="Gene3D" id="3.30.450.40">
    <property type="match status" value="1"/>
</dbReference>
<dbReference type="InterPro" id="IPR050707">
    <property type="entry name" value="HTH_MetabolicPath_Reg"/>
</dbReference>
<dbReference type="Pfam" id="PF01614">
    <property type="entry name" value="IclR_C"/>
    <property type="match status" value="1"/>
</dbReference>
<sequence length="271" mass="30282">MNMARTARKTPAAQPAKDRQFVTALARGLDILRAFTPRHPALGNNEIAQRTRLPKPTVTRLTYTLTRLGYLNYSPESGKYALSAGVLALGYSFLASQDIRAIARPLMQEFADYARAAVCLAARDNPYMVFLEVCQGNPTFQMRLEVGARVPYGMTALGRAYHCGLSPDAREAMLEEHRQMGRKEDWEGFRASFDKAVRDYQKHGFCVSLGEWNKDVCSVAVPLISRDHSKILALTCAGPPFEMTRSRIFEELGPRLIQLRDRLFAATGGSF</sequence>
<protein>
    <submittedName>
        <fullName evidence="6">DNA-binding transcriptional regulator, IclR family</fullName>
    </submittedName>
</protein>
<feature type="domain" description="HTH iclR-type" evidence="4">
    <location>
        <begin position="22"/>
        <end position="84"/>
    </location>
</feature>
<dbReference type="AlphaFoldDB" id="A0A809RW77"/>
<dbReference type="SUPFAM" id="SSF55781">
    <property type="entry name" value="GAF domain-like"/>
    <property type="match status" value="1"/>
</dbReference>
<dbReference type="InterPro" id="IPR036390">
    <property type="entry name" value="WH_DNA-bd_sf"/>
</dbReference>
<feature type="domain" description="IclR-ED" evidence="5">
    <location>
        <begin position="85"/>
        <end position="269"/>
    </location>
</feature>
<dbReference type="PROSITE" id="PS51077">
    <property type="entry name" value="HTH_ICLR"/>
    <property type="match status" value="1"/>
</dbReference>
<evidence type="ECO:0000313" key="7">
    <source>
        <dbReference type="Proteomes" id="UP000662914"/>
    </source>
</evidence>
<name>A0A809RW77_9PROT</name>
<keyword evidence="1" id="KW-0805">Transcription regulation</keyword>